<organism evidence="15">
    <name type="scientific">Aureimonas frigidaquae</name>
    <dbReference type="NCBI Taxonomy" id="424757"/>
    <lineage>
        <taxon>Bacteria</taxon>
        <taxon>Pseudomonadati</taxon>
        <taxon>Pseudomonadota</taxon>
        <taxon>Alphaproteobacteria</taxon>
        <taxon>Hyphomicrobiales</taxon>
        <taxon>Aurantimonadaceae</taxon>
        <taxon>Aureimonas</taxon>
    </lineage>
</organism>
<dbReference type="RefSeq" id="WP_062226513.1">
    <property type="nucleotide sequence ID" value="NZ_BBWR01000002.1"/>
</dbReference>
<dbReference type="PROSITE" id="PS51352">
    <property type="entry name" value="THIOREDOXIN_2"/>
    <property type="match status" value="1"/>
</dbReference>
<comment type="function">
    <text evidence="1">Thiol-specific peroxidase that catalyzes the reduction of hydrogen peroxide and organic hydroperoxides to water and alcohols, respectively. Plays a role in cell protection against oxidative stress by detoxifying peroxides and as sensor of hydrogen peroxide-mediated signaling events.</text>
</comment>
<comment type="catalytic activity">
    <reaction evidence="12">
        <text>a hydroperoxide + [thioredoxin]-dithiol = an alcohol + [thioredoxin]-disulfide + H2O</text>
        <dbReference type="Rhea" id="RHEA:62620"/>
        <dbReference type="Rhea" id="RHEA-COMP:10698"/>
        <dbReference type="Rhea" id="RHEA-COMP:10700"/>
        <dbReference type="ChEBI" id="CHEBI:15377"/>
        <dbReference type="ChEBI" id="CHEBI:29950"/>
        <dbReference type="ChEBI" id="CHEBI:30879"/>
        <dbReference type="ChEBI" id="CHEBI:35924"/>
        <dbReference type="ChEBI" id="CHEBI:50058"/>
        <dbReference type="EC" id="1.11.1.24"/>
    </reaction>
</comment>
<dbReference type="InterPro" id="IPR000866">
    <property type="entry name" value="AhpC/TSA"/>
</dbReference>
<protein>
    <recommendedName>
        <fullName evidence="3">thioredoxin-dependent peroxiredoxin</fullName>
        <ecNumber evidence="3">1.11.1.24</ecNumber>
    </recommendedName>
    <alternativeName>
        <fullName evidence="9">Thioredoxin peroxidase</fullName>
    </alternativeName>
    <alternativeName>
        <fullName evidence="11">Thioredoxin-dependent peroxiredoxin Bcp</fullName>
    </alternativeName>
</protein>
<dbReference type="Pfam" id="PF00578">
    <property type="entry name" value="AhpC-TSA"/>
    <property type="match status" value="1"/>
</dbReference>
<keyword evidence="6" id="KW-0560">Oxidoreductase</keyword>
<dbReference type="OrthoDB" id="9812811at2"/>
<evidence type="ECO:0000313" key="15">
    <source>
        <dbReference type="EMBL" id="BAT28341.1"/>
    </source>
</evidence>
<dbReference type="GO" id="GO:0045454">
    <property type="term" value="P:cell redox homeostasis"/>
    <property type="evidence" value="ECO:0007669"/>
    <property type="project" value="TreeGrafter"/>
</dbReference>
<keyword evidence="4" id="KW-0575">Peroxidase</keyword>
<evidence type="ECO:0000256" key="3">
    <source>
        <dbReference type="ARBA" id="ARBA00013017"/>
    </source>
</evidence>
<evidence type="ECO:0000256" key="13">
    <source>
        <dbReference type="PIRSR" id="PIRSR000239-1"/>
    </source>
</evidence>
<keyword evidence="8" id="KW-0676">Redox-active center</keyword>
<evidence type="ECO:0000256" key="10">
    <source>
        <dbReference type="ARBA" id="ARBA00038489"/>
    </source>
</evidence>
<dbReference type="InterPro" id="IPR013766">
    <property type="entry name" value="Thioredoxin_domain"/>
</dbReference>
<keyword evidence="5" id="KW-0049">Antioxidant</keyword>
<feature type="active site" description="Cysteine sulfenic acid (-SOH) intermediate; for peroxidase activity" evidence="13">
    <location>
        <position position="46"/>
    </location>
</feature>
<evidence type="ECO:0000256" key="2">
    <source>
        <dbReference type="ARBA" id="ARBA00011245"/>
    </source>
</evidence>
<dbReference type="SUPFAM" id="SSF52833">
    <property type="entry name" value="Thioredoxin-like"/>
    <property type="match status" value="1"/>
</dbReference>
<evidence type="ECO:0000256" key="9">
    <source>
        <dbReference type="ARBA" id="ARBA00032824"/>
    </source>
</evidence>
<dbReference type="PANTHER" id="PTHR42801">
    <property type="entry name" value="THIOREDOXIN-DEPENDENT PEROXIDE REDUCTASE"/>
    <property type="match status" value="1"/>
</dbReference>
<feature type="domain" description="Thioredoxin" evidence="14">
    <location>
        <begin position="4"/>
        <end position="156"/>
    </location>
</feature>
<dbReference type="EC" id="1.11.1.24" evidence="3"/>
<dbReference type="AlphaFoldDB" id="A0A0P0Z3I0"/>
<evidence type="ECO:0000256" key="8">
    <source>
        <dbReference type="ARBA" id="ARBA00023284"/>
    </source>
</evidence>
<dbReference type="CDD" id="cd03017">
    <property type="entry name" value="PRX_BCP"/>
    <property type="match status" value="1"/>
</dbReference>
<reference evidence="15" key="1">
    <citation type="journal article" date="2015" name="Proc. Natl. Acad. Sci. U.S.A.">
        <title>Bacterial clade with the ribosomal RNA operon on a small plasmid rather than the chromosome.</title>
        <authorList>
            <person name="Anda M."/>
            <person name="Ohtsubo Y."/>
            <person name="Okubo T."/>
            <person name="Sugawara M."/>
            <person name="Nagata Y."/>
            <person name="Tsuda M."/>
            <person name="Minamisawa K."/>
            <person name="Mitsui H."/>
        </authorList>
    </citation>
    <scope>NUCLEOTIDE SEQUENCE</scope>
    <source>
        <strain evidence="15">JCM 14755</strain>
    </source>
</reference>
<accession>A0A0P0Z3I0</accession>
<evidence type="ECO:0000256" key="5">
    <source>
        <dbReference type="ARBA" id="ARBA00022862"/>
    </source>
</evidence>
<evidence type="ECO:0000256" key="1">
    <source>
        <dbReference type="ARBA" id="ARBA00003330"/>
    </source>
</evidence>
<keyword evidence="7" id="KW-1015">Disulfide bond</keyword>
<dbReference type="GO" id="GO:0008379">
    <property type="term" value="F:thioredoxin peroxidase activity"/>
    <property type="evidence" value="ECO:0007669"/>
    <property type="project" value="TreeGrafter"/>
</dbReference>
<dbReference type="PANTHER" id="PTHR42801:SF4">
    <property type="entry name" value="AHPC_TSA FAMILY PROTEIN"/>
    <property type="match status" value="1"/>
</dbReference>
<dbReference type="GO" id="GO:0034599">
    <property type="term" value="P:cellular response to oxidative stress"/>
    <property type="evidence" value="ECO:0007669"/>
    <property type="project" value="TreeGrafter"/>
</dbReference>
<dbReference type="EMBL" id="LC066377">
    <property type="protein sequence ID" value="BAT28341.1"/>
    <property type="molecule type" value="Genomic_DNA"/>
</dbReference>
<dbReference type="PIRSF" id="PIRSF000239">
    <property type="entry name" value="AHPC"/>
    <property type="match status" value="1"/>
</dbReference>
<sequence>MVAIAAGQDCPDFSLPDADGKLVTPGALRGQPFVLYFYPKNDTPGCTVEALDFSALLPEFTRAGVAVYGVSPDPVASHCKFRDKRGLTVPLLSDEEHRLIAPLGLWVEKQTFGVRKMGVQRATLLFDAQGKLVKAWPKVSVQGHAAEVLEAARALA</sequence>
<proteinExistence type="inferred from homology"/>
<evidence type="ECO:0000256" key="6">
    <source>
        <dbReference type="ARBA" id="ARBA00023002"/>
    </source>
</evidence>
<evidence type="ECO:0000256" key="4">
    <source>
        <dbReference type="ARBA" id="ARBA00022559"/>
    </source>
</evidence>
<evidence type="ECO:0000256" key="12">
    <source>
        <dbReference type="ARBA" id="ARBA00049091"/>
    </source>
</evidence>
<name>A0A0P0Z3I0_9HYPH</name>
<dbReference type="Gene3D" id="3.40.30.10">
    <property type="entry name" value="Glutaredoxin"/>
    <property type="match status" value="1"/>
</dbReference>
<evidence type="ECO:0000259" key="14">
    <source>
        <dbReference type="PROSITE" id="PS51352"/>
    </source>
</evidence>
<comment type="similarity">
    <text evidence="10">Belongs to the peroxiredoxin family. BCP/PrxQ subfamily.</text>
</comment>
<dbReference type="FunFam" id="3.40.30.10:FF:000007">
    <property type="entry name" value="Thioredoxin-dependent thiol peroxidase"/>
    <property type="match status" value="1"/>
</dbReference>
<dbReference type="InterPro" id="IPR036249">
    <property type="entry name" value="Thioredoxin-like_sf"/>
</dbReference>
<dbReference type="GO" id="GO:0005737">
    <property type="term" value="C:cytoplasm"/>
    <property type="evidence" value="ECO:0007669"/>
    <property type="project" value="TreeGrafter"/>
</dbReference>
<evidence type="ECO:0000256" key="7">
    <source>
        <dbReference type="ARBA" id="ARBA00023157"/>
    </source>
</evidence>
<dbReference type="InterPro" id="IPR050924">
    <property type="entry name" value="Peroxiredoxin_BCP/PrxQ"/>
</dbReference>
<evidence type="ECO:0000256" key="11">
    <source>
        <dbReference type="ARBA" id="ARBA00042639"/>
    </source>
</evidence>
<comment type="subunit">
    <text evidence="2">Monomer.</text>
</comment>
<dbReference type="InterPro" id="IPR024706">
    <property type="entry name" value="Peroxiredoxin_AhpC-typ"/>
</dbReference>